<gene>
    <name evidence="1" type="ORF">POPTR_004G214200</name>
</gene>
<dbReference type="InParanoid" id="A0A2K2AY66"/>
<protein>
    <submittedName>
        <fullName evidence="1">Uncharacterized protein</fullName>
    </submittedName>
</protein>
<dbReference type="Proteomes" id="UP000006729">
    <property type="component" value="Chromosome 4"/>
</dbReference>
<dbReference type="EMBL" id="CM009293">
    <property type="protein sequence ID" value="PNT42468.1"/>
    <property type="molecule type" value="Genomic_DNA"/>
</dbReference>
<dbReference type="AlphaFoldDB" id="A0A2K2AY66"/>
<organism evidence="1 2">
    <name type="scientific">Populus trichocarpa</name>
    <name type="common">Western balsam poplar</name>
    <name type="synonym">Populus balsamifera subsp. trichocarpa</name>
    <dbReference type="NCBI Taxonomy" id="3694"/>
    <lineage>
        <taxon>Eukaryota</taxon>
        <taxon>Viridiplantae</taxon>
        <taxon>Streptophyta</taxon>
        <taxon>Embryophyta</taxon>
        <taxon>Tracheophyta</taxon>
        <taxon>Spermatophyta</taxon>
        <taxon>Magnoliopsida</taxon>
        <taxon>eudicotyledons</taxon>
        <taxon>Gunneridae</taxon>
        <taxon>Pentapetalae</taxon>
        <taxon>rosids</taxon>
        <taxon>fabids</taxon>
        <taxon>Malpighiales</taxon>
        <taxon>Salicaceae</taxon>
        <taxon>Saliceae</taxon>
        <taxon>Populus</taxon>
    </lineage>
</organism>
<sequence length="72" mass="8204">MAVIAQSDYLLIRKLFCGQCAETACHAPWGWCLLRTSQGLRFKDLYYKMLDGWVLSKIQGRSNSSVSRENTS</sequence>
<proteinExistence type="predicted"/>
<evidence type="ECO:0000313" key="1">
    <source>
        <dbReference type="EMBL" id="PNT42468.1"/>
    </source>
</evidence>
<accession>A0A2K2AY66</accession>
<name>A0A2K2AY66_POPTR</name>
<reference evidence="1 2" key="1">
    <citation type="journal article" date="2006" name="Science">
        <title>The genome of black cottonwood, Populus trichocarpa (Torr. &amp; Gray).</title>
        <authorList>
            <person name="Tuskan G.A."/>
            <person name="Difazio S."/>
            <person name="Jansson S."/>
            <person name="Bohlmann J."/>
            <person name="Grigoriev I."/>
            <person name="Hellsten U."/>
            <person name="Putnam N."/>
            <person name="Ralph S."/>
            <person name="Rombauts S."/>
            <person name="Salamov A."/>
            <person name="Schein J."/>
            <person name="Sterck L."/>
            <person name="Aerts A."/>
            <person name="Bhalerao R.R."/>
            <person name="Bhalerao R.P."/>
            <person name="Blaudez D."/>
            <person name="Boerjan W."/>
            <person name="Brun A."/>
            <person name="Brunner A."/>
            <person name="Busov V."/>
            <person name="Campbell M."/>
            <person name="Carlson J."/>
            <person name="Chalot M."/>
            <person name="Chapman J."/>
            <person name="Chen G.L."/>
            <person name="Cooper D."/>
            <person name="Coutinho P.M."/>
            <person name="Couturier J."/>
            <person name="Covert S."/>
            <person name="Cronk Q."/>
            <person name="Cunningham R."/>
            <person name="Davis J."/>
            <person name="Degroeve S."/>
            <person name="Dejardin A."/>
            <person name="Depamphilis C."/>
            <person name="Detter J."/>
            <person name="Dirks B."/>
            <person name="Dubchak I."/>
            <person name="Duplessis S."/>
            <person name="Ehlting J."/>
            <person name="Ellis B."/>
            <person name="Gendler K."/>
            <person name="Goodstein D."/>
            <person name="Gribskov M."/>
            <person name="Grimwood J."/>
            <person name="Groover A."/>
            <person name="Gunter L."/>
            <person name="Hamberger B."/>
            <person name="Heinze B."/>
            <person name="Helariutta Y."/>
            <person name="Henrissat B."/>
            <person name="Holligan D."/>
            <person name="Holt R."/>
            <person name="Huang W."/>
            <person name="Islam-Faridi N."/>
            <person name="Jones S."/>
            <person name="Jones-Rhoades M."/>
            <person name="Jorgensen R."/>
            <person name="Joshi C."/>
            <person name="Kangasjarvi J."/>
            <person name="Karlsson J."/>
            <person name="Kelleher C."/>
            <person name="Kirkpatrick R."/>
            <person name="Kirst M."/>
            <person name="Kohler A."/>
            <person name="Kalluri U."/>
            <person name="Larimer F."/>
            <person name="Leebens-Mack J."/>
            <person name="Leple J.C."/>
            <person name="Locascio P."/>
            <person name="Lou Y."/>
            <person name="Lucas S."/>
            <person name="Martin F."/>
            <person name="Montanini B."/>
            <person name="Napoli C."/>
            <person name="Nelson D.R."/>
            <person name="Nelson C."/>
            <person name="Nieminen K."/>
            <person name="Nilsson O."/>
            <person name="Pereda V."/>
            <person name="Peter G."/>
            <person name="Philippe R."/>
            <person name="Pilate G."/>
            <person name="Poliakov A."/>
            <person name="Razumovskaya J."/>
            <person name="Richardson P."/>
            <person name="Rinaldi C."/>
            <person name="Ritland K."/>
            <person name="Rouze P."/>
            <person name="Ryaboy D."/>
            <person name="Schmutz J."/>
            <person name="Schrader J."/>
            <person name="Segerman B."/>
            <person name="Shin H."/>
            <person name="Siddiqui A."/>
            <person name="Sterky F."/>
            <person name="Terry A."/>
            <person name="Tsai C.J."/>
            <person name="Uberbacher E."/>
            <person name="Unneberg P."/>
            <person name="Vahala J."/>
            <person name="Wall K."/>
            <person name="Wessler S."/>
            <person name="Yang G."/>
            <person name="Yin T."/>
            <person name="Douglas C."/>
            <person name="Marra M."/>
            <person name="Sandberg G."/>
            <person name="Van de Peer Y."/>
            <person name="Rokhsar D."/>
        </authorList>
    </citation>
    <scope>NUCLEOTIDE SEQUENCE [LARGE SCALE GENOMIC DNA]</scope>
    <source>
        <strain evidence="2">cv. Nisqually</strain>
    </source>
</reference>
<evidence type="ECO:0000313" key="2">
    <source>
        <dbReference type="Proteomes" id="UP000006729"/>
    </source>
</evidence>
<keyword evidence="2" id="KW-1185">Reference proteome</keyword>